<proteinExistence type="predicted"/>
<accession>A0AAW0ZAL8</accession>
<evidence type="ECO:0000256" key="1">
    <source>
        <dbReference type="SAM" id="MobiDB-lite"/>
    </source>
</evidence>
<comment type="caution">
    <text evidence="2">The sequence shown here is derived from an EMBL/GenBank/DDBJ whole genome shotgun (WGS) entry which is preliminary data.</text>
</comment>
<evidence type="ECO:0000313" key="3">
    <source>
        <dbReference type="Proteomes" id="UP001432146"/>
    </source>
</evidence>
<dbReference type="EMBL" id="JAWNGG020000402">
    <property type="protein sequence ID" value="KAK9293608.1"/>
    <property type="molecule type" value="Genomic_DNA"/>
</dbReference>
<organism evidence="2 3">
    <name type="scientific">Tetragonisca angustula</name>
    <dbReference type="NCBI Taxonomy" id="166442"/>
    <lineage>
        <taxon>Eukaryota</taxon>
        <taxon>Metazoa</taxon>
        <taxon>Ecdysozoa</taxon>
        <taxon>Arthropoda</taxon>
        <taxon>Hexapoda</taxon>
        <taxon>Insecta</taxon>
        <taxon>Pterygota</taxon>
        <taxon>Neoptera</taxon>
        <taxon>Endopterygota</taxon>
        <taxon>Hymenoptera</taxon>
        <taxon>Apocrita</taxon>
        <taxon>Aculeata</taxon>
        <taxon>Apoidea</taxon>
        <taxon>Anthophila</taxon>
        <taxon>Apidae</taxon>
        <taxon>Tetragonisca</taxon>
    </lineage>
</organism>
<protein>
    <submittedName>
        <fullName evidence="2">Uncharacterized protein</fullName>
    </submittedName>
</protein>
<feature type="region of interest" description="Disordered" evidence="1">
    <location>
        <begin position="49"/>
        <end position="112"/>
    </location>
</feature>
<reference evidence="2 3" key="1">
    <citation type="submission" date="2024-05" db="EMBL/GenBank/DDBJ databases">
        <title>The nuclear and mitochondrial genome assemblies of Tetragonisca angustula (Apidae: Meliponini), a tiny yet remarkable pollinator in the Neotropics.</title>
        <authorList>
            <person name="Ferrari R."/>
            <person name="Ricardo P.C."/>
            <person name="Dias F.C."/>
            <person name="Araujo N.S."/>
            <person name="Soares D.O."/>
            <person name="Zhou Q.-S."/>
            <person name="Zhu C.-D."/>
            <person name="Coutinho L."/>
            <person name="Airas M.C."/>
            <person name="Batista T.M."/>
        </authorList>
    </citation>
    <scope>NUCLEOTIDE SEQUENCE [LARGE SCALE GENOMIC DNA]</scope>
    <source>
        <strain evidence="2">ASF017062</strain>
        <tissue evidence="2">Abdomen</tissue>
    </source>
</reference>
<feature type="region of interest" description="Disordered" evidence="1">
    <location>
        <begin position="1"/>
        <end position="30"/>
    </location>
</feature>
<feature type="compositionally biased region" description="Low complexity" evidence="1">
    <location>
        <begin position="85"/>
        <end position="97"/>
    </location>
</feature>
<gene>
    <name evidence="2" type="ORF">QLX08_011495</name>
</gene>
<dbReference type="Proteomes" id="UP001432146">
    <property type="component" value="Unassembled WGS sequence"/>
</dbReference>
<feature type="compositionally biased region" description="Basic and acidic residues" evidence="1">
    <location>
        <begin position="1"/>
        <end position="16"/>
    </location>
</feature>
<keyword evidence="3" id="KW-1185">Reference proteome</keyword>
<name>A0AAW0ZAL8_9HYME</name>
<dbReference type="AlphaFoldDB" id="A0AAW0ZAL8"/>
<feature type="compositionally biased region" description="Basic and acidic residues" evidence="1">
    <location>
        <begin position="50"/>
        <end position="81"/>
    </location>
</feature>
<evidence type="ECO:0000313" key="2">
    <source>
        <dbReference type="EMBL" id="KAK9293608.1"/>
    </source>
</evidence>
<sequence length="112" mass="12417">MKDRNGESVKVNDPRAARSWPRRGQRLMGRYKPAAERGWIDVGIIGAEQSRAEQSRAEQSRTEQSRAEQSRAEQNRTEQSRAEQSGTASVSSGTSSAMREQRVGAVPLVSFP</sequence>